<organism evidence="6 7">
    <name type="scientific">Perkinsus olseni</name>
    <name type="common">Perkinsus atlanticus</name>
    <dbReference type="NCBI Taxonomy" id="32597"/>
    <lineage>
        <taxon>Eukaryota</taxon>
        <taxon>Sar</taxon>
        <taxon>Alveolata</taxon>
        <taxon>Perkinsozoa</taxon>
        <taxon>Perkinsea</taxon>
        <taxon>Perkinsida</taxon>
        <taxon>Perkinsidae</taxon>
        <taxon>Perkinsus</taxon>
    </lineage>
</organism>
<dbReference type="SUPFAM" id="SSF51905">
    <property type="entry name" value="FAD/NAD(P)-binding domain"/>
    <property type="match status" value="2"/>
</dbReference>
<evidence type="ECO:0000256" key="5">
    <source>
        <dbReference type="ARBA" id="ARBA00023002"/>
    </source>
</evidence>
<keyword evidence="4" id="KW-0521">NADP</keyword>
<dbReference type="OMA" id="CFEKQSD"/>
<gene>
    <name evidence="6" type="primary">FMO1_8</name>
    <name evidence="6" type="ORF">FOZ63_029862</name>
</gene>
<dbReference type="InterPro" id="IPR000960">
    <property type="entry name" value="Flavin_mOase"/>
</dbReference>
<dbReference type="PRINTS" id="PR00370">
    <property type="entry name" value="FMOXYGENASE"/>
</dbReference>
<proteinExistence type="inferred from homology"/>
<dbReference type="PIRSF" id="PIRSF000332">
    <property type="entry name" value="FMO"/>
    <property type="match status" value="1"/>
</dbReference>
<dbReference type="Gene3D" id="3.50.50.60">
    <property type="entry name" value="FAD/NAD(P)-binding domain"/>
    <property type="match status" value="2"/>
</dbReference>
<dbReference type="AlphaFoldDB" id="A0A7J6Q3V0"/>
<keyword evidence="7" id="KW-1185">Reference proteome</keyword>
<sequence length="372" mass="42139">MSARPRSICIIGAGAGGLITARTILNQKWADRVVLLEKRPNVGGVWDYERNGGTKTSAMYHSLRTNLPKEVMQFRDFPFPSDLPSFIPRAAVQRYLEDFADNGKLREYIKFNAEAVKVERIGDGHWRVTWREHHLRDLSGFYDSSFFSEEFSGVCICNGHFDVPHIPEEFRGLPNVVHSRMYDGPEPFEGQNVCIIGTGPSSADIAYEVGMVAKSMTVVGRHHKGEAMVSTRGTLVRGLDRSELLGFDTVLLCTGYEYYFPFLDGMETDVGEHLLELMMWPNDPTLIFIGLPSGVIPFPLMELQAKVYAQFMSGRLSRESLGEFSLINKDSVSQYRRDKLPWDPPTYREIQYQIETKGEELVWSAIKPSSHP</sequence>
<keyword evidence="3" id="KW-0274">FAD</keyword>
<comment type="caution">
    <text evidence="6">The sequence shown here is derived from an EMBL/GenBank/DDBJ whole genome shotgun (WGS) entry which is preliminary data.</text>
</comment>
<dbReference type="InterPro" id="IPR036188">
    <property type="entry name" value="FAD/NAD-bd_sf"/>
</dbReference>
<evidence type="ECO:0000256" key="4">
    <source>
        <dbReference type="ARBA" id="ARBA00022857"/>
    </source>
</evidence>
<keyword evidence="6" id="KW-0503">Monooxygenase</keyword>
<evidence type="ECO:0000256" key="3">
    <source>
        <dbReference type="ARBA" id="ARBA00022827"/>
    </source>
</evidence>
<dbReference type="PANTHER" id="PTHR23023">
    <property type="entry name" value="DIMETHYLANILINE MONOOXYGENASE"/>
    <property type="match status" value="1"/>
</dbReference>
<reference evidence="6 7" key="1">
    <citation type="submission" date="2020-04" db="EMBL/GenBank/DDBJ databases">
        <title>Perkinsus olseni comparative genomics.</title>
        <authorList>
            <person name="Bogema D.R."/>
        </authorList>
    </citation>
    <scope>NUCLEOTIDE SEQUENCE [LARGE SCALE GENOMIC DNA]</scope>
    <source>
        <strain evidence="6 7">ATCC PRA-207</strain>
    </source>
</reference>
<dbReference type="Pfam" id="PF00743">
    <property type="entry name" value="FMO-like"/>
    <property type="match status" value="1"/>
</dbReference>
<name>A0A7J6Q3V0_PEROL</name>
<evidence type="ECO:0000313" key="6">
    <source>
        <dbReference type="EMBL" id="KAF4703139.1"/>
    </source>
</evidence>
<dbReference type="InterPro" id="IPR050346">
    <property type="entry name" value="FMO-like"/>
</dbReference>
<protein>
    <submittedName>
        <fullName evidence="6">Monooxygenase, variant 2</fullName>
    </submittedName>
</protein>
<accession>A0A7J6Q3V0</accession>
<keyword evidence="5" id="KW-0560">Oxidoreductase</keyword>
<evidence type="ECO:0000256" key="2">
    <source>
        <dbReference type="ARBA" id="ARBA00022630"/>
    </source>
</evidence>
<dbReference type="EMBL" id="JABANO010035651">
    <property type="protein sequence ID" value="KAF4703139.1"/>
    <property type="molecule type" value="Genomic_DNA"/>
</dbReference>
<dbReference type="GO" id="GO:0050661">
    <property type="term" value="F:NADP binding"/>
    <property type="evidence" value="ECO:0007669"/>
    <property type="project" value="InterPro"/>
</dbReference>
<dbReference type="GO" id="GO:0004499">
    <property type="term" value="F:N,N-dimethylaniline monooxygenase activity"/>
    <property type="evidence" value="ECO:0007669"/>
    <property type="project" value="InterPro"/>
</dbReference>
<dbReference type="InterPro" id="IPR020946">
    <property type="entry name" value="Flavin_mOase-like"/>
</dbReference>
<evidence type="ECO:0000256" key="1">
    <source>
        <dbReference type="ARBA" id="ARBA00009183"/>
    </source>
</evidence>
<comment type="similarity">
    <text evidence="1">Belongs to the FMO family.</text>
</comment>
<dbReference type="GO" id="GO:0050660">
    <property type="term" value="F:flavin adenine dinucleotide binding"/>
    <property type="evidence" value="ECO:0007669"/>
    <property type="project" value="InterPro"/>
</dbReference>
<evidence type="ECO:0000313" key="7">
    <source>
        <dbReference type="Proteomes" id="UP000553632"/>
    </source>
</evidence>
<dbReference type="Proteomes" id="UP000553632">
    <property type="component" value="Unassembled WGS sequence"/>
</dbReference>
<keyword evidence="2" id="KW-0285">Flavoprotein</keyword>